<reference evidence="1 2" key="1">
    <citation type="submission" date="2017-11" db="EMBL/GenBank/DDBJ databases">
        <title>Genomic Encyclopedia of Archaeal and Bacterial Type Strains, Phase II (KMG-II): From Individual Species to Whole Genera.</title>
        <authorList>
            <person name="Goeker M."/>
        </authorList>
    </citation>
    <scope>NUCLEOTIDE SEQUENCE [LARGE SCALE GENOMIC DNA]</scope>
    <source>
        <strain evidence="1 2">DSM 25478</strain>
    </source>
</reference>
<dbReference type="AlphaFoldDB" id="A0A2M9CPN4"/>
<evidence type="ECO:0000313" key="2">
    <source>
        <dbReference type="Proteomes" id="UP000231693"/>
    </source>
</evidence>
<dbReference type="EMBL" id="PGFE01000002">
    <property type="protein sequence ID" value="PJJ73859.1"/>
    <property type="molecule type" value="Genomic_DNA"/>
</dbReference>
<keyword evidence="2" id="KW-1185">Reference proteome</keyword>
<dbReference type="Pfam" id="PF06067">
    <property type="entry name" value="DUF932"/>
    <property type="match status" value="1"/>
</dbReference>
<name>A0A2M9CPN4_9CELL</name>
<organism evidence="1 2">
    <name type="scientific">Sediminihabitans luteus</name>
    <dbReference type="NCBI Taxonomy" id="1138585"/>
    <lineage>
        <taxon>Bacteria</taxon>
        <taxon>Bacillati</taxon>
        <taxon>Actinomycetota</taxon>
        <taxon>Actinomycetes</taxon>
        <taxon>Micrococcales</taxon>
        <taxon>Cellulomonadaceae</taxon>
        <taxon>Sediminihabitans</taxon>
    </lineage>
</organism>
<dbReference type="NCBIfam" id="TIGR03299">
    <property type="entry name" value="LGT_TIGR03299"/>
    <property type="match status" value="1"/>
</dbReference>
<dbReference type="RefSeq" id="WP_157802543.1">
    <property type="nucleotide sequence ID" value="NZ_BOOX01000002.1"/>
</dbReference>
<sequence>MSRETAEWLNTQTLIGFAQRRGNAWHYRKALQGTEPNHYDAAIPPDDVRRRLFHWEGVYRRVAVEVPATGLDDWTHQDEQGMPMRWAVLDGKRATDRSDRTTGEVFSVVSSDYQLHQYGEWLIDSVETLLHGGLQISSAGLLKRGAIAWVEVSIAENRSTSQGVEYRPNLLATTSMDGGSATIYKRTITDVVCDNTRAAALKESGADLRIRHSKHSELHAVDTRKALQIIESASDAFEAQVAELCKTKVTDEQWGAILERLVPIDRQRDAKYVLKLKKHKRDTLDFLYRNDPRCSPWNGTAHGVVQAVNTWEHHARQPQRKALQLDSMAQNAWRSDRNMQLTVDGRFEEIDRKTYGLIRDVVDQAA</sequence>
<gene>
    <name evidence="1" type="ORF">CLV28_1341</name>
</gene>
<proteinExistence type="predicted"/>
<comment type="caution">
    <text evidence="1">The sequence shown here is derived from an EMBL/GenBank/DDBJ whole genome shotgun (WGS) entry which is preliminary data.</text>
</comment>
<evidence type="ECO:0000313" key="1">
    <source>
        <dbReference type="EMBL" id="PJJ73859.1"/>
    </source>
</evidence>
<dbReference type="InterPro" id="IPR017686">
    <property type="entry name" value="Phg/plasmid-like_prot"/>
</dbReference>
<protein>
    <submittedName>
        <fullName evidence="1">Phage/plasmid-like protein (TIGR03299 family)</fullName>
    </submittedName>
</protein>
<dbReference type="InterPro" id="IPR026325">
    <property type="entry name" value="DUF932"/>
</dbReference>
<dbReference type="Proteomes" id="UP000231693">
    <property type="component" value="Unassembled WGS sequence"/>
</dbReference>
<accession>A0A2M9CPN4</accession>
<dbReference type="OrthoDB" id="5141542at2"/>